<dbReference type="PATRIC" id="fig|1423729.3.peg.108"/>
<dbReference type="Pfam" id="PF19420">
    <property type="entry name" value="DDAH_eukar"/>
    <property type="match status" value="1"/>
</dbReference>
<keyword evidence="2" id="KW-1185">Reference proteome</keyword>
<dbReference type="RefSeq" id="WP_057828407.1">
    <property type="nucleotide sequence ID" value="NZ_AYZE01000008.1"/>
</dbReference>
<dbReference type="AlphaFoldDB" id="A0A0R2CKG2"/>
<evidence type="ECO:0000313" key="2">
    <source>
        <dbReference type="Proteomes" id="UP000051131"/>
    </source>
</evidence>
<dbReference type="GO" id="GO:0016740">
    <property type="term" value="F:transferase activity"/>
    <property type="evidence" value="ECO:0007669"/>
    <property type="project" value="UniProtKB-KW"/>
</dbReference>
<reference evidence="1 2" key="1">
    <citation type="journal article" date="2015" name="Genome Announc.">
        <title>Expanding the biotechnology potential of lactobacilli through comparative genomics of 213 strains and associated genera.</title>
        <authorList>
            <person name="Sun Z."/>
            <person name="Harris H.M."/>
            <person name="McCann A."/>
            <person name="Guo C."/>
            <person name="Argimon S."/>
            <person name="Zhang W."/>
            <person name="Yang X."/>
            <person name="Jeffery I.B."/>
            <person name="Cooney J.C."/>
            <person name="Kagawa T.F."/>
            <person name="Liu W."/>
            <person name="Song Y."/>
            <person name="Salvetti E."/>
            <person name="Wrobel A."/>
            <person name="Rasinkangas P."/>
            <person name="Parkhill J."/>
            <person name="Rea M.C."/>
            <person name="O'Sullivan O."/>
            <person name="Ritari J."/>
            <person name="Douillard F.P."/>
            <person name="Paul Ross R."/>
            <person name="Yang R."/>
            <person name="Briner A.E."/>
            <person name="Felis G.E."/>
            <person name="de Vos W.M."/>
            <person name="Barrangou R."/>
            <person name="Klaenhammer T.R."/>
            <person name="Caufield P.W."/>
            <person name="Cui Y."/>
            <person name="Zhang H."/>
            <person name="O'Toole P.W."/>
        </authorList>
    </citation>
    <scope>NUCLEOTIDE SEQUENCE [LARGE SCALE GENOMIC DNA]</scope>
    <source>
        <strain evidence="1 2">DSM 21116</strain>
    </source>
</reference>
<comment type="caution">
    <text evidence="1">The sequence shown here is derived from an EMBL/GenBank/DDBJ whole genome shotgun (WGS) entry which is preliminary data.</text>
</comment>
<dbReference type="OrthoDB" id="9814070at2"/>
<name>A0A0R2CKG2_9LACO</name>
<dbReference type="SUPFAM" id="SSF55909">
    <property type="entry name" value="Pentein"/>
    <property type="match status" value="1"/>
</dbReference>
<dbReference type="GO" id="GO:0016990">
    <property type="term" value="F:arginine deiminase activity"/>
    <property type="evidence" value="ECO:0007669"/>
    <property type="project" value="TreeGrafter"/>
</dbReference>
<gene>
    <name evidence="1" type="ORF">FC80_GL000105</name>
</gene>
<evidence type="ECO:0000313" key="1">
    <source>
        <dbReference type="EMBL" id="KRM91927.1"/>
    </source>
</evidence>
<dbReference type="Gene3D" id="3.75.10.10">
    <property type="entry name" value="L-arginine/glycine Amidinotransferase, Chain A"/>
    <property type="match status" value="1"/>
</dbReference>
<sequence length="279" mass="31442">MFVRNGTSVLKKVLTCAPTYLDEAAPINEISKKYQGQHLDKGKLLDEYQQLLDAYAKADIQVEQLTPQPSMTNSVFARDFGGCVREGYILGNFKEPLRYSEHSEYEEKMKQLGIPKLFEVKKGLFEGGDFAFLRENIIAVGIIERTNMEGFAELREGLEPLGYELYPVPADSRYLHLDMCFNLVDDNLAVAYEEGLPTAFKVLLKKLGIEIIKVPEEAIFNHGCNLESLGNHRVLSLKQNKDVNKALREHGMDVIELDITETLKAGGGPHCMTFPLKRV</sequence>
<dbReference type="Proteomes" id="UP000051131">
    <property type="component" value="Unassembled WGS sequence"/>
</dbReference>
<organism evidence="1 2">
    <name type="scientific">Liquorilactobacillus cacaonum DSM 21116</name>
    <dbReference type="NCBI Taxonomy" id="1423729"/>
    <lineage>
        <taxon>Bacteria</taxon>
        <taxon>Bacillati</taxon>
        <taxon>Bacillota</taxon>
        <taxon>Bacilli</taxon>
        <taxon>Lactobacillales</taxon>
        <taxon>Lactobacillaceae</taxon>
        <taxon>Liquorilactobacillus</taxon>
    </lineage>
</organism>
<protein>
    <submittedName>
        <fullName evidence="1">Amidinotransferase family protein</fullName>
    </submittedName>
</protein>
<dbReference type="GO" id="GO:0019546">
    <property type="term" value="P:L-arginine deiminase pathway"/>
    <property type="evidence" value="ECO:0007669"/>
    <property type="project" value="TreeGrafter"/>
</dbReference>
<keyword evidence="1" id="KW-0808">Transferase</keyword>
<dbReference type="EMBL" id="AYZE01000008">
    <property type="protein sequence ID" value="KRM91927.1"/>
    <property type="molecule type" value="Genomic_DNA"/>
</dbReference>
<accession>A0A0R2CKG2</accession>
<dbReference type="PANTHER" id="PTHR47271:SF2">
    <property type="entry name" value="ARGININE DEIMINASE"/>
    <property type="match status" value="1"/>
</dbReference>
<proteinExistence type="predicted"/>
<dbReference type="STRING" id="1423729.FC80_GL000105"/>
<dbReference type="PANTHER" id="PTHR47271">
    <property type="entry name" value="ARGININE DEIMINASE"/>
    <property type="match status" value="1"/>
</dbReference>